<dbReference type="PROSITE" id="PS50905">
    <property type="entry name" value="FERRITIN_LIKE"/>
    <property type="match status" value="1"/>
</dbReference>
<dbReference type="EMBL" id="ODYU01002146">
    <property type="protein sequence ID" value="SOQ39261.1"/>
    <property type="molecule type" value="Genomic_DNA"/>
</dbReference>
<dbReference type="GO" id="GO:0006879">
    <property type="term" value="P:intracellular iron ion homeostasis"/>
    <property type="evidence" value="ECO:0007669"/>
    <property type="project" value="UniProtKB-KW"/>
</dbReference>
<keyword evidence="10" id="KW-0333">Golgi apparatus</keyword>
<dbReference type="AlphaFoldDB" id="A0A2H1VER5"/>
<accession>A0A2H1VER5</accession>
<dbReference type="Gene3D" id="1.20.1260.10">
    <property type="match status" value="1"/>
</dbReference>
<dbReference type="GO" id="GO:0008198">
    <property type="term" value="F:ferrous iron binding"/>
    <property type="evidence" value="ECO:0007669"/>
    <property type="project" value="TreeGrafter"/>
</dbReference>
<protein>
    <recommendedName>
        <fullName evidence="16">Ferritin</fullName>
        <ecNumber evidence="16">1.16.3.1</ecNumber>
    </recommendedName>
</protein>
<keyword evidence="8 16" id="KW-0560">Oxidoreductase</keyword>
<evidence type="ECO:0000256" key="1">
    <source>
        <dbReference type="ARBA" id="ARBA00004555"/>
    </source>
</evidence>
<dbReference type="InterPro" id="IPR009040">
    <property type="entry name" value="Ferritin-like_diiron"/>
</dbReference>
<feature type="region of interest" description="Disordered" evidence="17">
    <location>
        <begin position="62"/>
        <end position="90"/>
    </location>
</feature>
<evidence type="ECO:0000259" key="18">
    <source>
        <dbReference type="PROSITE" id="PS50905"/>
    </source>
</evidence>
<evidence type="ECO:0000256" key="3">
    <source>
        <dbReference type="ARBA" id="ARBA00007513"/>
    </source>
</evidence>
<dbReference type="GO" id="GO:0006826">
    <property type="term" value="P:iron ion transport"/>
    <property type="evidence" value="ECO:0007669"/>
    <property type="project" value="InterPro"/>
</dbReference>
<evidence type="ECO:0000313" key="19">
    <source>
        <dbReference type="EMBL" id="SOQ39261.1"/>
    </source>
</evidence>
<keyword evidence="5" id="KW-0964">Secreted</keyword>
<evidence type="ECO:0000256" key="4">
    <source>
        <dbReference type="ARBA" id="ARBA00022434"/>
    </source>
</evidence>
<feature type="domain" description="Ferritin-like diiron" evidence="18">
    <location>
        <begin position="130"/>
        <end position="286"/>
    </location>
</feature>
<dbReference type="Pfam" id="PF00210">
    <property type="entry name" value="Ferritin"/>
    <property type="match status" value="1"/>
</dbReference>
<organism evidence="19">
    <name type="scientific">Spodoptera frugiperda</name>
    <name type="common">Fall armyworm</name>
    <dbReference type="NCBI Taxonomy" id="7108"/>
    <lineage>
        <taxon>Eukaryota</taxon>
        <taxon>Metazoa</taxon>
        <taxon>Ecdysozoa</taxon>
        <taxon>Arthropoda</taxon>
        <taxon>Hexapoda</taxon>
        <taxon>Insecta</taxon>
        <taxon>Pterygota</taxon>
        <taxon>Neoptera</taxon>
        <taxon>Endopterygota</taxon>
        <taxon>Lepidoptera</taxon>
        <taxon>Glossata</taxon>
        <taxon>Ditrysia</taxon>
        <taxon>Noctuoidea</taxon>
        <taxon>Noctuidae</taxon>
        <taxon>Amphipyrinae</taxon>
        <taxon>Spodoptera</taxon>
    </lineage>
</organism>
<dbReference type="PANTHER" id="PTHR11431:SF43">
    <property type="entry name" value="FERRITIN"/>
    <property type="match status" value="1"/>
</dbReference>
<comment type="subunit">
    <text evidence="14">Oligomer of 12 light (L) chains and 12 heavy (H) chains; L and H chains are disulfide-linked. The functional molecule forms a roughly spherical shell with a diameter of 12 nm and contains a central cavity into which the insoluble ferric iron core is deposited.</text>
</comment>
<reference evidence="19" key="1">
    <citation type="submission" date="2016-07" db="EMBL/GenBank/DDBJ databases">
        <authorList>
            <person name="Bretaudeau A."/>
        </authorList>
    </citation>
    <scope>NUCLEOTIDE SEQUENCE</scope>
    <source>
        <strain evidence="19">Rice</strain>
        <tissue evidence="19">Whole body</tissue>
    </source>
</reference>
<dbReference type="GO" id="GO:0005794">
    <property type="term" value="C:Golgi apparatus"/>
    <property type="evidence" value="ECO:0007669"/>
    <property type="project" value="UniProtKB-SubCell"/>
</dbReference>
<keyword evidence="9 15" id="KW-0408">Iron</keyword>
<dbReference type="CDD" id="cd01056">
    <property type="entry name" value="Euk_Ferritin"/>
    <property type="match status" value="1"/>
</dbReference>
<feature type="binding site" evidence="15">
    <location>
        <position position="268"/>
    </location>
    <ligand>
        <name>Fe cation</name>
        <dbReference type="ChEBI" id="CHEBI:24875"/>
        <label>1</label>
    </ligand>
</feature>
<comment type="catalytic activity">
    <reaction evidence="12 16">
        <text>4 Fe(2+) + O2 + 4 H(+) = 4 Fe(3+) + 2 H2O</text>
        <dbReference type="Rhea" id="RHEA:11148"/>
        <dbReference type="ChEBI" id="CHEBI:15377"/>
        <dbReference type="ChEBI" id="CHEBI:15378"/>
        <dbReference type="ChEBI" id="CHEBI:15379"/>
        <dbReference type="ChEBI" id="CHEBI:29033"/>
        <dbReference type="ChEBI" id="CHEBI:29034"/>
        <dbReference type="EC" id="1.16.3.1"/>
    </reaction>
</comment>
<dbReference type="InterPro" id="IPR012347">
    <property type="entry name" value="Ferritin-like"/>
</dbReference>
<evidence type="ECO:0000256" key="11">
    <source>
        <dbReference type="ARBA" id="ARBA00023157"/>
    </source>
</evidence>
<gene>
    <name evidence="19" type="ORF">SFRICE_006535</name>
</gene>
<comment type="subcellular location">
    <subcellularLocation>
        <location evidence="1">Golgi apparatus</location>
    </subcellularLocation>
    <subcellularLocation>
        <location evidence="2">Secreted</location>
    </subcellularLocation>
</comment>
<dbReference type="InterPro" id="IPR001519">
    <property type="entry name" value="Ferritin"/>
</dbReference>
<feature type="binding site" evidence="15">
    <location>
        <position position="231"/>
    </location>
    <ligand>
        <name>Fe cation</name>
        <dbReference type="ChEBI" id="CHEBI:24875"/>
        <label>1</label>
    </ligand>
</feature>
<evidence type="ECO:0000256" key="13">
    <source>
        <dbReference type="ARBA" id="ARBA00055931"/>
    </source>
</evidence>
<evidence type="ECO:0000256" key="9">
    <source>
        <dbReference type="ARBA" id="ARBA00023004"/>
    </source>
</evidence>
<dbReference type="GO" id="GO:0005576">
    <property type="term" value="C:extracellular region"/>
    <property type="evidence" value="ECO:0007669"/>
    <property type="project" value="UniProtKB-SubCell"/>
</dbReference>
<keyword evidence="11" id="KW-1015">Disulfide bond</keyword>
<proteinExistence type="inferred from homology"/>
<evidence type="ECO:0000256" key="7">
    <source>
        <dbReference type="ARBA" id="ARBA00022729"/>
    </source>
</evidence>
<dbReference type="EC" id="1.16.3.1" evidence="16"/>
<comment type="similarity">
    <text evidence="3 16">Belongs to the ferritin family.</text>
</comment>
<dbReference type="SUPFAM" id="SSF47240">
    <property type="entry name" value="Ferritin-like"/>
    <property type="match status" value="1"/>
</dbReference>
<dbReference type="GO" id="GO:0008199">
    <property type="term" value="F:ferric iron binding"/>
    <property type="evidence" value="ECO:0007669"/>
    <property type="project" value="InterPro"/>
</dbReference>
<feature type="binding site" evidence="15">
    <location>
        <position position="182"/>
    </location>
    <ligand>
        <name>Fe cation</name>
        <dbReference type="ChEBI" id="CHEBI:24875"/>
        <label>1</label>
    </ligand>
</feature>
<evidence type="ECO:0000256" key="14">
    <source>
        <dbReference type="ARBA" id="ARBA00063343"/>
    </source>
</evidence>
<dbReference type="InterPro" id="IPR009078">
    <property type="entry name" value="Ferritin-like_SF"/>
</dbReference>
<comment type="function">
    <text evidence="13">Stores iron in a soluble, non-toxic, readily available form. Important for iron homeostasis. Iron is taken up in the ferrous form and deposited as ferric hydroxides after oxidation. Ferritin is composed of a heavy (H) chain which is responsible for the oxidation and uptake of ferrous iron, and a light (L) chain which facilitates the nucleation of the ferrihydrite iron core.</text>
</comment>
<keyword evidence="7" id="KW-0732">Signal</keyword>
<dbReference type="FunFam" id="1.20.1260.10:FF:000017">
    <property type="entry name" value="Ferritin"/>
    <property type="match status" value="1"/>
</dbReference>
<evidence type="ECO:0000256" key="5">
    <source>
        <dbReference type="ARBA" id="ARBA00022525"/>
    </source>
</evidence>
<dbReference type="InterPro" id="IPR008331">
    <property type="entry name" value="Ferritin_DPS_dom"/>
</dbReference>
<dbReference type="PANTHER" id="PTHR11431">
    <property type="entry name" value="FERRITIN"/>
    <property type="match status" value="1"/>
</dbReference>
<sequence>MTSPALGEARANVRLLLTKNHSVPSPAFQAGSPVSPLGSPQLRIRHQPYWVSSVARVDRDALHGSGSGRAANYPCSPSADPHLRDNHPMTSPVLGEARGSVRLLLTKNHPVPTPAFRGHVNPVTIPKEWVTMHRNCRMSMRQQIQMEVAASLQYLAMGAHFSKDIVNRPGFAKMFFDAASEEREHAMKLIEYLLMRGELTTDVTTLLQVRAPERKTWEGGVEALEHALLMESAVTKSIRNVIKACEDDSEFNDYHLVDYLTGDFLDEQYKGQRDIAGKASTLKKLLDRHGALGEFIFDKKLIGIDI</sequence>
<keyword evidence="6 15" id="KW-0479">Metal-binding</keyword>
<evidence type="ECO:0000256" key="8">
    <source>
        <dbReference type="ARBA" id="ARBA00023002"/>
    </source>
</evidence>
<evidence type="ECO:0000256" key="2">
    <source>
        <dbReference type="ARBA" id="ARBA00004613"/>
    </source>
</evidence>
<evidence type="ECO:0000256" key="17">
    <source>
        <dbReference type="SAM" id="MobiDB-lite"/>
    </source>
</evidence>
<feature type="binding site" evidence="15">
    <location>
        <position position="185"/>
    </location>
    <ligand>
        <name>Fe cation</name>
        <dbReference type="ChEBI" id="CHEBI:24875"/>
        <label>1</label>
    </ligand>
</feature>
<keyword evidence="4 16" id="KW-0409">Iron storage</keyword>
<dbReference type="GO" id="GO:0004322">
    <property type="term" value="F:ferroxidase activity"/>
    <property type="evidence" value="ECO:0007669"/>
    <property type="project" value="UniProtKB-EC"/>
</dbReference>
<evidence type="ECO:0000256" key="12">
    <source>
        <dbReference type="ARBA" id="ARBA00047990"/>
    </source>
</evidence>
<evidence type="ECO:0000256" key="15">
    <source>
        <dbReference type="PIRSR" id="PIRSR601519-1"/>
    </source>
</evidence>
<name>A0A2H1VER5_SPOFR</name>
<evidence type="ECO:0000256" key="16">
    <source>
        <dbReference type="RuleBase" id="RU361145"/>
    </source>
</evidence>
<evidence type="ECO:0000256" key="6">
    <source>
        <dbReference type="ARBA" id="ARBA00022723"/>
    </source>
</evidence>
<feature type="binding site" evidence="15">
    <location>
        <position position="147"/>
    </location>
    <ligand>
        <name>Fe cation</name>
        <dbReference type="ChEBI" id="CHEBI:24875"/>
        <label>1</label>
    </ligand>
</feature>
<evidence type="ECO:0000256" key="10">
    <source>
        <dbReference type="ARBA" id="ARBA00023034"/>
    </source>
</evidence>